<feature type="transmembrane region" description="Helical" evidence="7">
    <location>
        <begin position="73"/>
        <end position="94"/>
    </location>
</feature>
<dbReference type="GO" id="GO:0055085">
    <property type="term" value="P:transmembrane transport"/>
    <property type="evidence" value="ECO:0007669"/>
    <property type="project" value="InterPro"/>
</dbReference>
<evidence type="ECO:0000256" key="5">
    <source>
        <dbReference type="ARBA" id="ARBA00022989"/>
    </source>
</evidence>
<dbReference type="InterPro" id="IPR035906">
    <property type="entry name" value="MetI-like_sf"/>
</dbReference>
<evidence type="ECO:0000313" key="10">
    <source>
        <dbReference type="Proteomes" id="UP000199225"/>
    </source>
</evidence>
<feature type="domain" description="ABC transmembrane type-1" evidence="8">
    <location>
        <begin position="101"/>
        <end position="258"/>
    </location>
</feature>
<dbReference type="SUPFAM" id="SSF161098">
    <property type="entry name" value="MetI-like"/>
    <property type="match status" value="1"/>
</dbReference>
<gene>
    <name evidence="9" type="ORF">SAMN04490247_1684</name>
</gene>
<accession>A0A1G8T3T4</accession>
<evidence type="ECO:0000256" key="1">
    <source>
        <dbReference type="ARBA" id="ARBA00004651"/>
    </source>
</evidence>
<proteinExistence type="predicted"/>
<evidence type="ECO:0000256" key="7">
    <source>
        <dbReference type="SAM" id="Phobius"/>
    </source>
</evidence>
<dbReference type="EMBL" id="FNEV01000004">
    <property type="protein sequence ID" value="SDJ36074.1"/>
    <property type="molecule type" value="Genomic_DNA"/>
</dbReference>
<feature type="transmembrane region" description="Helical" evidence="7">
    <location>
        <begin position="149"/>
        <end position="166"/>
    </location>
</feature>
<feature type="transmembrane region" description="Helical" evidence="7">
    <location>
        <begin position="241"/>
        <end position="262"/>
    </location>
</feature>
<dbReference type="Pfam" id="PF00528">
    <property type="entry name" value="BPD_transp_1"/>
    <property type="match status" value="1"/>
</dbReference>
<dbReference type="STRING" id="86666.SAMN04490247_1684"/>
<dbReference type="Gene3D" id="1.10.3720.10">
    <property type="entry name" value="MetI-like"/>
    <property type="match status" value="1"/>
</dbReference>
<keyword evidence="6 7" id="KW-0472">Membrane</keyword>
<dbReference type="AlphaFoldDB" id="A0A1G8T3T4"/>
<dbReference type="PANTHER" id="PTHR30465">
    <property type="entry name" value="INNER MEMBRANE ABC TRANSPORTER"/>
    <property type="match status" value="1"/>
</dbReference>
<evidence type="ECO:0000256" key="2">
    <source>
        <dbReference type="ARBA" id="ARBA00022448"/>
    </source>
</evidence>
<evidence type="ECO:0000256" key="4">
    <source>
        <dbReference type="ARBA" id="ARBA00022692"/>
    </source>
</evidence>
<keyword evidence="4 7" id="KW-0812">Transmembrane</keyword>
<organism evidence="9 10">
    <name type="scientific">Salimicrobium halophilum</name>
    <dbReference type="NCBI Taxonomy" id="86666"/>
    <lineage>
        <taxon>Bacteria</taxon>
        <taxon>Bacillati</taxon>
        <taxon>Bacillota</taxon>
        <taxon>Bacilli</taxon>
        <taxon>Bacillales</taxon>
        <taxon>Bacillaceae</taxon>
        <taxon>Salimicrobium</taxon>
    </lineage>
</organism>
<dbReference type="PANTHER" id="PTHR30465:SF44">
    <property type="entry name" value="ABC-TYPE DIPEPTIDE_OLIGOPEPTIDE TRANSPORT SYSTEM, PERMEASE COMPONENT"/>
    <property type="match status" value="1"/>
</dbReference>
<keyword evidence="10" id="KW-1185">Reference proteome</keyword>
<feature type="transmembrane region" description="Helical" evidence="7">
    <location>
        <begin position="207"/>
        <end position="229"/>
    </location>
</feature>
<evidence type="ECO:0000256" key="6">
    <source>
        <dbReference type="ARBA" id="ARBA00023136"/>
    </source>
</evidence>
<keyword evidence="5 7" id="KW-1133">Transmembrane helix</keyword>
<name>A0A1G8T3T4_9BACI</name>
<evidence type="ECO:0000313" key="9">
    <source>
        <dbReference type="EMBL" id="SDJ36074.1"/>
    </source>
</evidence>
<keyword evidence="2" id="KW-0813">Transport</keyword>
<dbReference type="Proteomes" id="UP000199225">
    <property type="component" value="Unassembled WGS sequence"/>
</dbReference>
<evidence type="ECO:0000259" key="8">
    <source>
        <dbReference type="Pfam" id="PF00528"/>
    </source>
</evidence>
<dbReference type="InterPro" id="IPR000515">
    <property type="entry name" value="MetI-like"/>
</dbReference>
<sequence length="279" mass="31317">MKPLFLIFGIFFISISSLFVAPQGFLWPGIAAIIEVGKRTVNPEELIYINPTSGVERDLFPIIFEAFANTMGVLTLALAVSVAIASAGTFLLWLAPEKWTTGVRSVTSLLSTIPDVMYVLSAQLVMVWIYTTFDWRAIEFTGAGTEDAILLPALVLAILPTIYFLHSMLDFVYEEKGQDYHELAVSKGMPKAHILILHISRNVLVKFVYQGKFIIGLTVSNLFIVEYLFNNFGMTAFLVEYAQPPVFFVTAMLFFIPIYLTLKLLEVFVFITTKQEVDL</sequence>
<reference evidence="10" key="1">
    <citation type="submission" date="2016-10" db="EMBL/GenBank/DDBJ databases">
        <authorList>
            <person name="Varghese N."/>
            <person name="Submissions S."/>
        </authorList>
    </citation>
    <scope>NUCLEOTIDE SEQUENCE [LARGE SCALE GENOMIC DNA]</scope>
    <source>
        <strain evidence="10">DSM 4771</strain>
    </source>
</reference>
<feature type="transmembrane region" description="Helical" evidence="7">
    <location>
        <begin position="106"/>
        <end position="129"/>
    </location>
</feature>
<comment type="subcellular location">
    <subcellularLocation>
        <location evidence="1">Cell membrane</location>
        <topology evidence="1">Multi-pass membrane protein</topology>
    </subcellularLocation>
</comment>
<dbReference type="GO" id="GO:0005886">
    <property type="term" value="C:plasma membrane"/>
    <property type="evidence" value="ECO:0007669"/>
    <property type="project" value="UniProtKB-SubCell"/>
</dbReference>
<evidence type="ECO:0000256" key="3">
    <source>
        <dbReference type="ARBA" id="ARBA00022475"/>
    </source>
</evidence>
<keyword evidence="3" id="KW-1003">Cell membrane</keyword>
<protein>
    <submittedName>
        <fullName evidence="9">Binding-protein-dependent transport system inner membrane component</fullName>
    </submittedName>
</protein>